<keyword evidence="1" id="KW-1133">Transmembrane helix</keyword>
<dbReference type="EMBL" id="CP032509">
    <property type="protein sequence ID" value="AZN72281.1"/>
    <property type="molecule type" value="Genomic_DNA"/>
</dbReference>
<keyword evidence="1" id="KW-0812">Transmembrane</keyword>
<dbReference type="Proteomes" id="UP000268192">
    <property type="component" value="Chromosome"/>
</dbReference>
<feature type="transmembrane region" description="Helical" evidence="1">
    <location>
        <begin position="68"/>
        <end position="86"/>
    </location>
</feature>
<protein>
    <recommendedName>
        <fullName evidence="4">SLATT domain-containing protein</fullName>
    </recommendedName>
</protein>
<evidence type="ECO:0000256" key="1">
    <source>
        <dbReference type="SAM" id="Phobius"/>
    </source>
</evidence>
<evidence type="ECO:0008006" key="4">
    <source>
        <dbReference type="Google" id="ProtNLM"/>
    </source>
</evidence>
<keyword evidence="1" id="KW-0472">Membrane</keyword>
<gene>
    <name evidence="2" type="ORF">D5400_14235</name>
</gene>
<dbReference type="KEGG" id="abaw:D5400_14235"/>
<evidence type="ECO:0000313" key="3">
    <source>
        <dbReference type="Proteomes" id="UP000268192"/>
    </source>
</evidence>
<proteinExistence type="predicted"/>
<sequence>MTKMSQAVDAVPDMTDEAFQLRHTALRNANYHLARRRWLEGVSRCFNLLVILGGTGTAAEVVRGSDFGALLLGATIALIGALQLVFDFSGRARLHETLQRRYFELMADIECALDPQQADCANWRAKLTRIAGDEPPVMRALDAVADNQATGALLGATKPRLQISRWEHFSRNFCAHENKTFPTNRDWETD</sequence>
<feature type="transmembrane region" description="Helical" evidence="1">
    <location>
        <begin position="45"/>
        <end position="62"/>
    </location>
</feature>
<dbReference type="AlphaFoldDB" id="A0A3S9B615"/>
<accession>A0A3S9B615</accession>
<reference evidence="2 3" key="1">
    <citation type="submission" date="2018-09" db="EMBL/GenBank/DDBJ databases">
        <title>Marinorhizobium profundi gen. nov., sp. nov., isolated from a deep-sea sediment sample from the New Britain Trench and proposal of Marinorhizobiaceae fam. nov. in the order Rhizobiales of the class Alphaproteobacteria.</title>
        <authorList>
            <person name="Cao J."/>
        </authorList>
    </citation>
    <scope>NUCLEOTIDE SEQUENCE [LARGE SCALE GENOMIC DNA]</scope>
    <source>
        <strain evidence="2 3">WS11</strain>
    </source>
</reference>
<keyword evidence="3" id="KW-1185">Reference proteome</keyword>
<organism evidence="2 3">
    <name type="scientific">Georhizobium profundi</name>
    <dbReference type="NCBI Taxonomy" id="2341112"/>
    <lineage>
        <taxon>Bacteria</taxon>
        <taxon>Pseudomonadati</taxon>
        <taxon>Pseudomonadota</taxon>
        <taxon>Alphaproteobacteria</taxon>
        <taxon>Hyphomicrobiales</taxon>
        <taxon>Rhizobiaceae</taxon>
        <taxon>Georhizobium</taxon>
    </lineage>
</organism>
<name>A0A3S9B615_9HYPH</name>
<evidence type="ECO:0000313" key="2">
    <source>
        <dbReference type="EMBL" id="AZN72281.1"/>
    </source>
</evidence>